<dbReference type="InterPro" id="IPR008207">
    <property type="entry name" value="Sig_transdc_His_kin_Hpt_dom"/>
</dbReference>
<keyword evidence="13" id="KW-1185">Reference proteome</keyword>
<dbReference type="InterPro" id="IPR001789">
    <property type="entry name" value="Sig_transdc_resp-reg_receiver"/>
</dbReference>
<feature type="region of interest" description="Disordered" evidence="8">
    <location>
        <begin position="128"/>
        <end position="154"/>
    </location>
</feature>
<dbReference type="PROSITE" id="PS50894">
    <property type="entry name" value="HPT"/>
    <property type="match status" value="1"/>
</dbReference>
<evidence type="ECO:0000313" key="13">
    <source>
        <dbReference type="Proteomes" id="UP000199409"/>
    </source>
</evidence>
<dbReference type="GO" id="GO:0005737">
    <property type="term" value="C:cytoplasm"/>
    <property type="evidence" value="ECO:0007669"/>
    <property type="project" value="InterPro"/>
</dbReference>
<dbReference type="PROSITE" id="PS50109">
    <property type="entry name" value="HIS_KIN"/>
    <property type="match status" value="1"/>
</dbReference>
<evidence type="ECO:0000256" key="3">
    <source>
        <dbReference type="ARBA" id="ARBA00022553"/>
    </source>
</evidence>
<evidence type="ECO:0000256" key="4">
    <source>
        <dbReference type="ARBA" id="ARBA00022679"/>
    </source>
</evidence>
<keyword evidence="3 7" id="KW-0597">Phosphoprotein</keyword>
<dbReference type="InterPro" id="IPR051315">
    <property type="entry name" value="Bact_Chemotaxis_CheA"/>
</dbReference>
<dbReference type="CDD" id="cd00088">
    <property type="entry name" value="HPT"/>
    <property type="match status" value="1"/>
</dbReference>
<accession>A0A1H3W150</accession>
<reference evidence="12 13" key="1">
    <citation type="submission" date="2016-10" db="EMBL/GenBank/DDBJ databases">
        <authorList>
            <person name="de Groot N.N."/>
        </authorList>
    </citation>
    <scope>NUCLEOTIDE SEQUENCE [LARGE SCALE GENOMIC DNA]</scope>
    <source>
        <strain evidence="12 13">DSM 7343</strain>
    </source>
</reference>
<dbReference type="InterPro" id="IPR036061">
    <property type="entry name" value="CheW-like_dom_sf"/>
</dbReference>
<dbReference type="Gene3D" id="3.40.50.2300">
    <property type="match status" value="1"/>
</dbReference>
<feature type="domain" description="HPt" evidence="11">
    <location>
        <begin position="1"/>
        <end position="108"/>
    </location>
</feature>
<name>A0A1H3W150_9BACT</name>
<dbReference type="SMART" id="SM01231">
    <property type="entry name" value="H-kinase_dim"/>
    <property type="match status" value="1"/>
</dbReference>
<dbReference type="Gene3D" id="1.20.120.160">
    <property type="entry name" value="HPT domain"/>
    <property type="match status" value="1"/>
</dbReference>
<dbReference type="Pfam" id="PF01627">
    <property type="entry name" value="Hpt"/>
    <property type="match status" value="1"/>
</dbReference>
<feature type="domain" description="Histidine kinase" evidence="9">
    <location>
        <begin position="241"/>
        <end position="483"/>
    </location>
</feature>
<dbReference type="Pfam" id="PF02518">
    <property type="entry name" value="HATPase_c"/>
    <property type="match status" value="1"/>
</dbReference>
<evidence type="ECO:0000256" key="8">
    <source>
        <dbReference type="SAM" id="MobiDB-lite"/>
    </source>
</evidence>
<dbReference type="AlphaFoldDB" id="A0A1H3W150"/>
<sequence length="767" mass="85421">MIEDIEMRELFRIESSEHLQRLDDDLLILENDPGNKEAADEVFREAHSLKGAARMLGLTEIEALAHRFEEIFAQVKNQNTRLLPPHIDQLYHCLEAIRMLVEEALTGVRCDVKVTDLLCRLEPEALGQPQVRPPQLKPTDTTVPPPPPESPVSLDESELIVMQAQANREQQRETGDSAETAAPFDFPSAQANIVPFQIDNIRVATSKLDLLISQIRELTAIKQRIVQRHLDLEDGFDKWHKLAGEIRKNASPTAKAQEKIESFTALLEKLKSRLYDDRSKLEFTTSELEESVRVTRLLPLSSLFRVFPRMVKELAREQSKEARLVVEGGDTTADKRVIEELKDPLMHLMRNALDHGLEPPEERMQLGKPPVGTITLRAYRSGSQLVVEVQDDGRGLDVEAIRRAAAKRKIHPPEVLATMTPEQLRSLIFESTLSTAPFVSDISGRGIGLEVVRVNVQRLKGEVEVESVPQQGCMVRLRLPETLAATKVLTLRASGLTYAIPAESILKTFPVHRSEIFTMEGRSSILFEGEAVSVARLGGLMHFARNDFSVPKQAQIDAPGEENVLLPAIACAVGEERFALIVDELLMDQEVLLKQQNPLLQQAGNILGATLLETGEICLIVSPSELLNSLCHQTIVPKKAQAEEAPKPKTILMAEDSLITRTQMKRILKGAGYQVITAVDGLDALDKLKAQPVDALVSDVQMPNIDGLTLTARVRQLKKYRELPIILVTSLASEEDRRKGADVGANAYLTKPTFDQKVLLDTLRRLV</sequence>
<evidence type="ECO:0000259" key="11">
    <source>
        <dbReference type="PROSITE" id="PS50894"/>
    </source>
</evidence>
<protein>
    <recommendedName>
        <fullName evidence="2">histidine kinase</fullName>
        <ecNumber evidence="2">2.7.13.3</ecNumber>
    </recommendedName>
</protein>
<dbReference type="SMART" id="SM00387">
    <property type="entry name" value="HATPase_c"/>
    <property type="match status" value="1"/>
</dbReference>
<dbReference type="Pfam" id="PF01584">
    <property type="entry name" value="CheW"/>
    <property type="match status" value="1"/>
</dbReference>
<dbReference type="SUPFAM" id="SSF47226">
    <property type="entry name" value="Histidine-containing phosphotransfer domain, HPT domain"/>
    <property type="match status" value="1"/>
</dbReference>
<dbReference type="SMART" id="SM00260">
    <property type="entry name" value="CheW"/>
    <property type="match status" value="1"/>
</dbReference>
<dbReference type="PROSITE" id="PS50110">
    <property type="entry name" value="RESPONSE_REGULATORY"/>
    <property type="match status" value="1"/>
</dbReference>
<comment type="catalytic activity">
    <reaction evidence="1">
        <text>ATP + protein L-histidine = ADP + protein N-phospho-L-histidine.</text>
        <dbReference type="EC" id="2.7.13.3"/>
    </reaction>
</comment>
<keyword evidence="5 12" id="KW-0418">Kinase</keyword>
<feature type="domain" description="Response regulatory" evidence="10">
    <location>
        <begin position="650"/>
        <end position="766"/>
    </location>
</feature>
<dbReference type="EC" id="2.7.13.3" evidence="2"/>
<dbReference type="GO" id="GO:0006935">
    <property type="term" value="P:chemotaxis"/>
    <property type="evidence" value="ECO:0007669"/>
    <property type="project" value="InterPro"/>
</dbReference>
<dbReference type="SUPFAM" id="SSF50341">
    <property type="entry name" value="CheW-like"/>
    <property type="match status" value="1"/>
</dbReference>
<dbReference type="SMART" id="SM00073">
    <property type="entry name" value="HPT"/>
    <property type="match status" value="1"/>
</dbReference>
<dbReference type="Gene3D" id="2.30.30.40">
    <property type="entry name" value="SH3 Domains"/>
    <property type="match status" value="1"/>
</dbReference>
<evidence type="ECO:0000256" key="7">
    <source>
        <dbReference type="PROSITE-ProRule" id="PRU00169"/>
    </source>
</evidence>
<dbReference type="InterPro" id="IPR004358">
    <property type="entry name" value="Sig_transdc_His_kin-like_C"/>
</dbReference>
<evidence type="ECO:0000313" key="12">
    <source>
        <dbReference type="EMBL" id="SDZ80144.1"/>
    </source>
</evidence>
<evidence type="ECO:0000256" key="2">
    <source>
        <dbReference type="ARBA" id="ARBA00012438"/>
    </source>
</evidence>
<dbReference type="SUPFAM" id="SSF52172">
    <property type="entry name" value="CheY-like"/>
    <property type="match status" value="1"/>
</dbReference>
<dbReference type="SUPFAM" id="SSF55874">
    <property type="entry name" value="ATPase domain of HSP90 chaperone/DNA topoisomerase II/histidine kinase"/>
    <property type="match status" value="1"/>
</dbReference>
<evidence type="ECO:0000259" key="9">
    <source>
        <dbReference type="PROSITE" id="PS50109"/>
    </source>
</evidence>
<dbReference type="EMBL" id="FNQN01000001">
    <property type="protein sequence ID" value="SDZ80144.1"/>
    <property type="molecule type" value="Genomic_DNA"/>
</dbReference>
<dbReference type="Pfam" id="PF00072">
    <property type="entry name" value="Response_reg"/>
    <property type="match status" value="1"/>
</dbReference>
<dbReference type="InterPro" id="IPR002545">
    <property type="entry name" value="CheW-lke_dom"/>
</dbReference>
<organism evidence="12 13">
    <name type="scientific">Desulfuromusa kysingii</name>
    <dbReference type="NCBI Taxonomy" id="37625"/>
    <lineage>
        <taxon>Bacteria</taxon>
        <taxon>Pseudomonadati</taxon>
        <taxon>Thermodesulfobacteriota</taxon>
        <taxon>Desulfuromonadia</taxon>
        <taxon>Desulfuromonadales</taxon>
        <taxon>Geopsychrobacteraceae</taxon>
        <taxon>Desulfuromusa</taxon>
    </lineage>
</organism>
<dbReference type="FunFam" id="3.30.565.10:FF:000016">
    <property type="entry name" value="Chemotaxis protein CheA, putative"/>
    <property type="match status" value="1"/>
</dbReference>
<dbReference type="InterPro" id="IPR036890">
    <property type="entry name" value="HATPase_C_sf"/>
</dbReference>
<dbReference type="RefSeq" id="WP_092344234.1">
    <property type="nucleotide sequence ID" value="NZ_FNQN01000001.1"/>
</dbReference>
<evidence type="ECO:0000256" key="5">
    <source>
        <dbReference type="ARBA" id="ARBA00022777"/>
    </source>
</evidence>
<proteinExistence type="predicted"/>
<dbReference type="InterPro" id="IPR011006">
    <property type="entry name" value="CheY-like_superfamily"/>
</dbReference>
<evidence type="ECO:0000256" key="1">
    <source>
        <dbReference type="ARBA" id="ARBA00000085"/>
    </source>
</evidence>
<dbReference type="STRING" id="37625.SAMN05660420_00381"/>
<evidence type="ECO:0000259" key="10">
    <source>
        <dbReference type="PROSITE" id="PS50110"/>
    </source>
</evidence>
<dbReference type="InterPro" id="IPR003594">
    <property type="entry name" value="HATPase_dom"/>
</dbReference>
<dbReference type="Proteomes" id="UP000199409">
    <property type="component" value="Unassembled WGS sequence"/>
</dbReference>
<dbReference type="PANTHER" id="PTHR43395">
    <property type="entry name" value="SENSOR HISTIDINE KINASE CHEA"/>
    <property type="match status" value="1"/>
</dbReference>
<keyword evidence="4" id="KW-0808">Transferase</keyword>
<dbReference type="Gene3D" id="3.30.565.10">
    <property type="entry name" value="Histidine kinase-like ATPase, C-terminal domain"/>
    <property type="match status" value="1"/>
</dbReference>
<dbReference type="OrthoDB" id="9803176at2"/>
<dbReference type="PRINTS" id="PR00344">
    <property type="entry name" value="BCTRLSENSOR"/>
</dbReference>
<feature type="modified residue" description="Phosphohistidine" evidence="6">
    <location>
        <position position="47"/>
    </location>
</feature>
<dbReference type="GO" id="GO:0000155">
    <property type="term" value="F:phosphorelay sensor kinase activity"/>
    <property type="evidence" value="ECO:0007669"/>
    <property type="project" value="InterPro"/>
</dbReference>
<evidence type="ECO:0000256" key="6">
    <source>
        <dbReference type="PROSITE-ProRule" id="PRU00110"/>
    </source>
</evidence>
<feature type="modified residue" description="4-aspartylphosphate" evidence="7">
    <location>
        <position position="699"/>
    </location>
</feature>
<dbReference type="InterPro" id="IPR005467">
    <property type="entry name" value="His_kinase_dom"/>
</dbReference>
<dbReference type="InterPro" id="IPR004105">
    <property type="entry name" value="CheA-like_dim"/>
</dbReference>
<gene>
    <name evidence="12" type="ORF">SAMN05660420_00381</name>
</gene>
<dbReference type="InterPro" id="IPR036641">
    <property type="entry name" value="HPT_dom_sf"/>
</dbReference>
<dbReference type="PANTHER" id="PTHR43395:SF1">
    <property type="entry name" value="CHEMOTAXIS PROTEIN CHEA"/>
    <property type="match status" value="1"/>
</dbReference>
<dbReference type="SMART" id="SM00448">
    <property type="entry name" value="REC"/>
    <property type="match status" value="1"/>
</dbReference>